<accession>A0A0Z8RT64</accession>
<evidence type="ECO:0000259" key="2">
    <source>
        <dbReference type="PROSITE" id="PS50943"/>
    </source>
</evidence>
<dbReference type="InterPro" id="IPR010982">
    <property type="entry name" value="Lambda_DNA-bd_dom_sf"/>
</dbReference>
<dbReference type="InterPro" id="IPR050807">
    <property type="entry name" value="TransReg_Diox_bact_type"/>
</dbReference>
<sequence>MMENASLREYIGKRIRHLRLEKGWTQDELEEKANLGMNYAYKIEQLATNIKIDTFERILEALETDIEHFFDISIKENSPEISLLLDSLFELPKDKQEKSIKAFQSLLEQMK</sequence>
<dbReference type="Pfam" id="PF01381">
    <property type="entry name" value="HTH_3"/>
    <property type="match status" value="1"/>
</dbReference>
<dbReference type="PROSITE" id="PS50943">
    <property type="entry name" value="HTH_CROC1"/>
    <property type="match status" value="1"/>
</dbReference>
<dbReference type="EMBL" id="FIGZ01000016">
    <property type="protein sequence ID" value="CYV06690.1"/>
    <property type="molecule type" value="Genomic_DNA"/>
</dbReference>
<evidence type="ECO:0000256" key="1">
    <source>
        <dbReference type="ARBA" id="ARBA00023125"/>
    </source>
</evidence>
<organism evidence="5 6">
    <name type="scientific">Streptococcus suis</name>
    <dbReference type="NCBI Taxonomy" id="1307"/>
    <lineage>
        <taxon>Bacteria</taxon>
        <taxon>Bacillati</taxon>
        <taxon>Bacillota</taxon>
        <taxon>Bacilli</taxon>
        <taxon>Lactobacillales</taxon>
        <taxon>Streptococcaceae</taxon>
        <taxon>Streptococcus</taxon>
    </lineage>
</organism>
<proteinExistence type="predicted"/>
<feature type="domain" description="HTH cro/C1-type" evidence="2">
    <location>
        <begin position="15"/>
        <end position="69"/>
    </location>
</feature>
<dbReference type="Proteomes" id="UP000072083">
    <property type="component" value="Unassembled WGS sequence"/>
</dbReference>
<dbReference type="SMART" id="SM00530">
    <property type="entry name" value="HTH_XRE"/>
    <property type="match status" value="1"/>
</dbReference>
<dbReference type="RefSeq" id="WP_314733787.1">
    <property type="nucleotide sequence ID" value="NZ_CEDF01000032.1"/>
</dbReference>
<dbReference type="PANTHER" id="PTHR46797:SF2">
    <property type="entry name" value="TRANSCRIPTIONAL REGULATOR"/>
    <property type="match status" value="1"/>
</dbReference>
<protein>
    <submittedName>
        <fullName evidence="5">Putative transcriptional regulator</fullName>
    </submittedName>
</protein>
<dbReference type="Proteomes" id="UP000071962">
    <property type="component" value="Unassembled WGS sequence"/>
</dbReference>
<evidence type="ECO:0000313" key="4">
    <source>
        <dbReference type="EMBL" id="CYW07244.1"/>
    </source>
</evidence>
<gene>
    <name evidence="3" type="ORF">ERS132406_01542</name>
    <name evidence="4" type="ORF">ERS132441_01737</name>
    <name evidence="5" type="ORF">ERS132551_00735</name>
</gene>
<dbReference type="CDD" id="cd00093">
    <property type="entry name" value="HTH_XRE"/>
    <property type="match status" value="1"/>
</dbReference>
<evidence type="ECO:0000313" key="8">
    <source>
        <dbReference type="Proteomes" id="UP000075193"/>
    </source>
</evidence>
<dbReference type="EMBL" id="FIKT01000007">
    <property type="protein sequence ID" value="CYW88213.1"/>
    <property type="molecule type" value="Genomic_DNA"/>
</dbReference>
<dbReference type="PANTHER" id="PTHR46797">
    <property type="entry name" value="HTH-TYPE TRANSCRIPTIONAL REGULATOR"/>
    <property type="match status" value="1"/>
</dbReference>
<dbReference type="InterPro" id="IPR001387">
    <property type="entry name" value="Cro/C1-type_HTH"/>
</dbReference>
<dbReference type="Gene3D" id="1.10.260.40">
    <property type="entry name" value="lambda repressor-like DNA-binding domains"/>
    <property type="match status" value="1"/>
</dbReference>
<dbReference type="GO" id="GO:0005829">
    <property type="term" value="C:cytosol"/>
    <property type="evidence" value="ECO:0007669"/>
    <property type="project" value="TreeGrafter"/>
</dbReference>
<dbReference type="Proteomes" id="UP000075193">
    <property type="component" value="Unassembled WGS sequence"/>
</dbReference>
<dbReference type="SUPFAM" id="SSF47413">
    <property type="entry name" value="lambda repressor-like DNA-binding domains"/>
    <property type="match status" value="1"/>
</dbReference>
<evidence type="ECO:0000313" key="7">
    <source>
        <dbReference type="Proteomes" id="UP000072083"/>
    </source>
</evidence>
<dbReference type="EMBL" id="FIIC01000026">
    <property type="protein sequence ID" value="CYW07244.1"/>
    <property type="molecule type" value="Genomic_DNA"/>
</dbReference>
<dbReference type="AlphaFoldDB" id="A0A0Z8RT64"/>
<name>A0A0Z8RT64_STRSU</name>
<dbReference type="GO" id="GO:0003700">
    <property type="term" value="F:DNA-binding transcription factor activity"/>
    <property type="evidence" value="ECO:0007669"/>
    <property type="project" value="TreeGrafter"/>
</dbReference>
<evidence type="ECO:0000313" key="5">
    <source>
        <dbReference type="EMBL" id="CYW88213.1"/>
    </source>
</evidence>
<keyword evidence="1" id="KW-0238">DNA-binding</keyword>
<reference evidence="6 7" key="1">
    <citation type="submission" date="2016-02" db="EMBL/GenBank/DDBJ databases">
        <authorList>
            <consortium name="Pathogen Informatics"/>
        </authorList>
    </citation>
    <scope>NUCLEOTIDE SEQUENCE [LARGE SCALE GENOMIC DNA]</scope>
    <source>
        <strain evidence="3 7">LSS44</strain>
        <strain evidence="4 8">LSS79</strain>
        <strain evidence="5 6">SS1062</strain>
    </source>
</reference>
<evidence type="ECO:0000313" key="6">
    <source>
        <dbReference type="Proteomes" id="UP000071962"/>
    </source>
</evidence>
<evidence type="ECO:0000313" key="3">
    <source>
        <dbReference type="EMBL" id="CYV06690.1"/>
    </source>
</evidence>
<dbReference type="GO" id="GO:0003677">
    <property type="term" value="F:DNA binding"/>
    <property type="evidence" value="ECO:0007669"/>
    <property type="project" value="UniProtKB-KW"/>
</dbReference>